<dbReference type="EMBL" id="JAVFCB010000005">
    <property type="protein sequence ID" value="MDQ4214348.1"/>
    <property type="molecule type" value="Genomic_DNA"/>
</dbReference>
<evidence type="ECO:0000313" key="7">
    <source>
        <dbReference type="EMBL" id="MDQ4214348.1"/>
    </source>
</evidence>
<name>A0ABU0XGU3_9MICO</name>
<sequence>MDPSESEIFDKGMQPERTALAWRRTALALLIGAIAAVRILPELLGEWALIPAGAGAAVAVGIMVWAHRRHVTVHRTLTTAGHDRVALPSGALPLTMTLFVVAAGFAALSAVLWTALAH</sequence>
<keyword evidence="3 5" id="KW-1133">Transmembrane helix</keyword>
<proteinExistence type="predicted"/>
<feature type="transmembrane region" description="Helical" evidence="5">
    <location>
        <begin position="21"/>
        <end position="41"/>
    </location>
</feature>
<evidence type="ECO:0000256" key="3">
    <source>
        <dbReference type="ARBA" id="ARBA00022989"/>
    </source>
</evidence>
<keyword evidence="2 5" id="KW-0812">Transmembrane</keyword>
<evidence type="ECO:0000256" key="2">
    <source>
        <dbReference type="ARBA" id="ARBA00022692"/>
    </source>
</evidence>
<keyword evidence="4 5" id="KW-0472">Membrane</keyword>
<feature type="domain" description="DUF202" evidence="6">
    <location>
        <begin position="10"/>
        <end position="75"/>
    </location>
</feature>
<accession>A0ABU0XGU3</accession>
<evidence type="ECO:0000259" key="6">
    <source>
        <dbReference type="Pfam" id="PF02656"/>
    </source>
</evidence>
<reference evidence="7 8" key="1">
    <citation type="submission" date="2023-08" db="EMBL/GenBank/DDBJ databases">
        <title>Microbacterium sp. nov., isolated from a waste landfill.</title>
        <authorList>
            <person name="Wen W."/>
        </authorList>
    </citation>
    <scope>NUCLEOTIDE SEQUENCE [LARGE SCALE GENOMIC DNA]</scope>
    <source>
        <strain evidence="7 8">ASV81</strain>
    </source>
</reference>
<dbReference type="Pfam" id="PF02656">
    <property type="entry name" value="DUF202"/>
    <property type="match status" value="1"/>
</dbReference>
<dbReference type="Proteomes" id="UP001230289">
    <property type="component" value="Unassembled WGS sequence"/>
</dbReference>
<comment type="subcellular location">
    <subcellularLocation>
        <location evidence="1">Endomembrane system</location>
        <topology evidence="1">Multi-pass membrane protein</topology>
    </subcellularLocation>
</comment>
<comment type="caution">
    <text evidence="7">The sequence shown here is derived from an EMBL/GenBank/DDBJ whole genome shotgun (WGS) entry which is preliminary data.</text>
</comment>
<evidence type="ECO:0000256" key="1">
    <source>
        <dbReference type="ARBA" id="ARBA00004127"/>
    </source>
</evidence>
<evidence type="ECO:0000256" key="4">
    <source>
        <dbReference type="ARBA" id="ARBA00023136"/>
    </source>
</evidence>
<feature type="transmembrane region" description="Helical" evidence="5">
    <location>
        <begin position="94"/>
        <end position="116"/>
    </location>
</feature>
<dbReference type="RefSeq" id="WP_308489281.1">
    <property type="nucleotide sequence ID" value="NZ_JAVFCB010000005.1"/>
</dbReference>
<organism evidence="7 8">
    <name type="scientific">Microbacterium capsulatum</name>
    <dbReference type="NCBI Taxonomy" id="3041921"/>
    <lineage>
        <taxon>Bacteria</taxon>
        <taxon>Bacillati</taxon>
        <taxon>Actinomycetota</taxon>
        <taxon>Actinomycetes</taxon>
        <taxon>Micrococcales</taxon>
        <taxon>Microbacteriaceae</taxon>
        <taxon>Microbacterium</taxon>
    </lineage>
</organism>
<evidence type="ECO:0000256" key="5">
    <source>
        <dbReference type="SAM" id="Phobius"/>
    </source>
</evidence>
<evidence type="ECO:0000313" key="8">
    <source>
        <dbReference type="Proteomes" id="UP001230289"/>
    </source>
</evidence>
<protein>
    <submittedName>
        <fullName evidence="7">DUF202 domain-containing protein</fullName>
    </submittedName>
</protein>
<feature type="transmembrane region" description="Helical" evidence="5">
    <location>
        <begin position="47"/>
        <end position="66"/>
    </location>
</feature>
<keyword evidence="8" id="KW-1185">Reference proteome</keyword>
<gene>
    <name evidence="7" type="ORF">RBR11_10515</name>
</gene>
<dbReference type="InterPro" id="IPR003807">
    <property type="entry name" value="DUF202"/>
</dbReference>